<reference evidence="1 2" key="1">
    <citation type="submission" date="2018-05" db="EMBL/GenBank/DDBJ databases">
        <authorList>
            <person name="Goeker M."/>
            <person name="Huntemann M."/>
            <person name="Clum A."/>
            <person name="Pillay M."/>
            <person name="Palaniappan K."/>
            <person name="Varghese N."/>
            <person name="Mikhailova N."/>
            <person name="Stamatis D."/>
            <person name="Reddy T."/>
            <person name="Daum C."/>
            <person name="Shapiro N."/>
            <person name="Ivanova N."/>
            <person name="Kyrpides N."/>
            <person name="Woyke T."/>
        </authorList>
    </citation>
    <scope>NUCLEOTIDE SEQUENCE [LARGE SCALE GENOMIC DNA]</scope>
    <source>
        <strain evidence="1 2">DSM 26524</strain>
    </source>
</reference>
<dbReference type="Proteomes" id="UP000245412">
    <property type="component" value="Unassembled WGS sequence"/>
</dbReference>
<dbReference type="EMBL" id="QGGY01000008">
    <property type="protein sequence ID" value="PWJ74687.1"/>
    <property type="molecule type" value="Genomic_DNA"/>
</dbReference>
<dbReference type="Pfam" id="PF03692">
    <property type="entry name" value="CxxCxxCC"/>
    <property type="match status" value="1"/>
</dbReference>
<sequence length="219" mass="25376">MEREIPAEDLKKLYGSNDMVKADCGGCKGCSSCCSGMGESIVLDPLDIHFLKTNLGISFEELMQERIELNVKDGIILPNLKMAGEREACTFLSPEGRCTIHSFRPGLCRLFPLGRYYEGGSFRYYLQSRECPKEDKTKVKVKKWLGIPDLRQNEEFTSKWHYFLKSIKLKAAGEQDMRFSRECSMYVLENFYIKDYAPDKDFYSQFYERLSHAEKLLSM</sequence>
<evidence type="ECO:0000313" key="2">
    <source>
        <dbReference type="Proteomes" id="UP000245412"/>
    </source>
</evidence>
<dbReference type="PANTHER" id="PTHR35866:SF1">
    <property type="entry name" value="YKGJ FAMILY CYSTEINE CLUSTER PROTEIN"/>
    <property type="match status" value="1"/>
</dbReference>
<keyword evidence="2" id="KW-1185">Reference proteome</keyword>
<accession>A0AB73T2G4</accession>
<comment type="caution">
    <text evidence="1">The sequence shown here is derived from an EMBL/GenBank/DDBJ whole genome shotgun (WGS) entry which is preliminary data.</text>
</comment>
<proteinExistence type="predicted"/>
<organism evidence="1 2">
    <name type="scientific">Murimonas intestini</name>
    <dbReference type="NCBI Taxonomy" id="1337051"/>
    <lineage>
        <taxon>Bacteria</taxon>
        <taxon>Bacillati</taxon>
        <taxon>Bacillota</taxon>
        <taxon>Clostridia</taxon>
        <taxon>Lachnospirales</taxon>
        <taxon>Lachnospiraceae</taxon>
        <taxon>Murimonas</taxon>
    </lineage>
</organism>
<protein>
    <recommendedName>
        <fullName evidence="3">YkgJ family cysteine cluster protein</fullName>
    </recommendedName>
</protein>
<dbReference type="AlphaFoldDB" id="A0AB73T2G4"/>
<evidence type="ECO:0000313" key="1">
    <source>
        <dbReference type="EMBL" id="PWJ74687.1"/>
    </source>
</evidence>
<gene>
    <name evidence="1" type="ORF">C7383_108117</name>
</gene>
<dbReference type="RefSeq" id="WP_109627371.1">
    <property type="nucleotide sequence ID" value="NZ_JANKBI010000006.1"/>
</dbReference>
<dbReference type="InterPro" id="IPR005358">
    <property type="entry name" value="Puta_zinc/iron-chelating_dom"/>
</dbReference>
<dbReference type="PANTHER" id="PTHR35866">
    <property type="entry name" value="PUTATIVE-RELATED"/>
    <property type="match status" value="1"/>
</dbReference>
<name>A0AB73T2G4_9FIRM</name>
<evidence type="ECO:0008006" key="3">
    <source>
        <dbReference type="Google" id="ProtNLM"/>
    </source>
</evidence>